<accession>A0A920CC35</accession>
<evidence type="ECO:0000259" key="1">
    <source>
        <dbReference type="Pfam" id="PF06889"/>
    </source>
</evidence>
<name>A0A920CC35_9BACL</name>
<dbReference type="EMBL" id="BORQ01000003">
    <property type="protein sequence ID" value="GIO31554.1"/>
    <property type="molecule type" value="Genomic_DNA"/>
</dbReference>
<sequence length="220" mass="26046">MKGDWFDMPMSFEEREKLQKYVDAMVSLVFAGDKANYYIMNPESAYSETKQKLASILNEFNIRDAAELKERIEWLIADGKRLDYKFIYYKLIQMTEEGRIQKIKSVSDRKEQRDLTIVNRYLRRLPAGGITAFDCSFAVHFCCIGHKLRWLSKDEHWNYVNKLVRLAQESYADWDEYCTGFIAGLELYSGDQSLNMKERKNRLMQLLNFSDSPMVKRKLH</sequence>
<feature type="domain" description="DUF1266" evidence="1">
    <location>
        <begin position="58"/>
        <end position="214"/>
    </location>
</feature>
<comment type="caution">
    <text evidence="2">The sequence shown here is derived from an EMBL/GenBank/DDBJ whole genome shotgun (WGS) entry which is preliminary data.</text>
</comment>
<dbReference type="InterPro" id="IPR009677">
    <property type="entry name" value="DUF1266"/>
</dbReference>
<gene>
    <name evidence="2" type="ORF">J2TS6_26950</name>
</gene>
<dbReference type="Proteomes" id="UP000679779">
    <property type="component" value="Unassembled WGS sequence"/>
</dbReference>
<dbReference type="Pfam" id="PF06889">
    <property type="entry name" value="DUF1266"/>
    <property type="match status" value="1"/>
</dbReference>
<evidence type="ECO:0000313" key="2">
    <source>
        <dbReference type="EMBL" id="GIO31554.1"/>
    </source>
</evidence>
<protein>
    <recommendedName>
        <fullName evidence="1">DUF1266 domain-containing protein</fullName>
    </recommendedName>
</protein>
<reference evidence="2" key="1">
    <citation type="submission" date="2021-03" db="EMBL/GenBank/DDBJ databases">
        <title>Antimicrobial resistance genes in bacteria isolated from Japanese honey, and their potential for conferring macrolide and lincosamide resistance in the American foulbrood pathogen Paenibacillus larvae.</title>
        <authorList>
            <person name="Okamoto M."/>
            <person name="Kumagai M."/>
            <person name="Kanamori H."/>
            <person name="Takamatsu D."/>
        </authorList>
    </citation>
    <scope>NUCLEOTIDE SEQUENCE</scope>
    <source>
        <strain evidence="2">J2TS6</strain>
    </source>
</reference>
<proteinExistence type="predicted"/>
<evidence type="ECO:0000313" key="3">
    <source>
        <dbReference type="Proteomes" id="UP000679779"/>
    </source>
</evidence>
<keyword evidence="3" id="KW-1185">Reference proteome</keyword>
<organism evidence="2 3">
    <name type="scientific">Paenibacillus albilobatus</name>
    <dbReference type="NCBI Taxonomy" id="2716884"/>
    <lineage>
        <taxon>Bacteria</taxon>
        <taxon>Bacillati</taxon>
        <taxon>Bacillota</taxon>
        <taxon>Bacilli</taxon>
        <taxon>Bacillales</taxon>
        <taxon>Paenibacillaceae</taxon>
        <taxon>Paenibacillus</taxon>
    </lineage>
</organism>
<dbReference type="AlphaFoldDB" id="A0A920CC35"/>